<evidence type="ECO:0000313" key="9">
    <source>
        <dbReference type="EMBL" id="ADH93284.1"/>
    </source>
</evidence>
<dbReference type="KEGG" id="ahe:Arch_1597"/>
<keyword evidence="10" id="KW-1185">Reference proteome</keyword>
<evidence type="ECO:0000256" key="2">
    <source>
        <dbReference type="ARBA" id="ARBA00010157"/>
    </source>
</evidence>
<feature type="transmembrane region" description="Helical" evidence="7">
    <location>
        <begin position="702"/>
        <end position="721"/>
    </location>
</feature>
<feature type="domain" description="SSD" evidence="8">
    <location>
        <begin position="601"/>
        <end position="731"/>
    </location>
</feature>
<dbReference type="EMBL" id="CP002045">
    <property type="protein sequence ID" value="ADH93284.1"/>
    <property type="molecule type" value="Genomic_DNA"/>
</dbReference>
<feature type="transmembrane region" description="Helical" evidence="7">
    <location>
        <begin position="673"/>
        <end position="696"/>
    </location>
</feature>
<feature type="transmembrane region" description="Helical" evidence="7">
    <location>
        <begin position="207"/>
        <end position="231"/>
    </location>
</feature>
<dbReference type="Gene3D" id="1.20.1640.10">
    <property type="entry name" value="Multidrug efflux transporter AcrB transmembrane domain"/>
    <property type="match status" value="2"/>
</dbReference>
<keyword evidence="3" id="KW-1003">Cell membrane</keyword>
<feature type="transmembrane region" description="Helical" evidence="7">
    <location>
        <begin position="272"/>
        <end position="293"/>
    </location>
</feature>
<dbReference type="HOGENOM" id="CLU_005108_4_1_11"/>
<sequence length="753" mass="79728">MEQQTTRESTPRGHFDSFASFLESKKAIPLRIVILLLWLAAFAFGGMAQGKISSVAESDPSFFLPASAESTLASEEAAKFREDSTLPALVIMAFSDSRAFEREELEKIAGVVEQLPDAAIANGIKLSDISVGKIPFIPNKEMTAILVPVTFDKDAISELSSGNKKLLGTAVNALRSHISGELDAVGFDDLAVYVSGPAGFAADLGSAFAGIDVTLLLVALALVFVILIVVYRSLLIPLAVLITSLAALCAAVLVVYQLALLGVLDLNGQTQGILAILVVGATTDYCLLFVARYREELATIEQPISALSAALKGSWEPIVASGGTVIAGLMILLLSDLSSTASLGPIASLGIIFSMLAGLTLLPGILMLPGKHARIMFWPAKIPHYGSETERYTGRFWGKVGKAVSGHSRVIWVGTLAVLLVFSVFAFAFRASGTSAVEQFVKPTQAVTGFKILEEEFSAGSSQPTTVLIGEHQATLAVAAIKEVKGVQSVQIVAKNGGAQTRDGDVKDVPLRDRLVKDGRVVINVATTMPAEDKKAADVVKKIRRALVPLNGDALVGGPAAQTLDTQQTAHRDFLIIFPVVLVVIALLLMLLLRSVVAPLLILAANVISFGATLGLCAILFNRGLEFPGADASVPLYAFVFLVALGIDYTIFLMSRAREESLNVGTTEGMTHAIGVTGGVITSAGIVLAATFAALAVVPLLFMIQLAIIVSLGIIIDTFIVRSLLIPGLVYDIGPRVWWPWTARQLPESSHTH</sequence>
<name>D7BKV4_ARCHD</name>
<feature type="transmembrane region" description="Helical" evidence="7">
    <location>
        <begin position="634"/>
        <end position="652"/>
    </location>
</feature>
<dbReference type="InterPro" id="IPR004869">
    <property type="entry name" value="MMPL_dom"/>
</dbReference>
<proteinExistence type="inferred from homology"/>
<feature type="transmembrane region" description="Helical" evidence="7">
    <location>
        <begin position="28"/>
        <end position="48"/>
    </location>
</feature>
<dbReference type="OrthoDB" id="2365435at2"/>
<feature type="transmembrane region" description="Helical" evidence="7">
    <location>
        <begin position="600"/>
        <end position="622"/>
    </location>
</feature>
<reference evidence="9 10" key="1">
    <citation type="journal article" date="2010" name="Stand. Genomic Sci.">
        <title>Complete genome sequence of Arcanobacterium haemolyticum type strain (11018).</title>
        <authorList>
            <person name="Yasawong M."/>
            <person name="Teshima H."/>
            <person name="Lapidus A."/>
            <person name="Nolan M."/>
            <person name="Lucas S."/>
            <person name="Glavina Del Rio T."/>
            <person name="Tice H."/>
            <person name="Cheng J."/>
            <person name="Bruce D."/>
            <person name="Detter C."/>
            <person name="Tapia R."/>
            <person name="Han C."/>
            <person name="Goodwin L."/>
            <person name="Pitluck S."/>
            <person name="Liolios K."/>
            <person name="Ivanova N."/>
            <person name="Mavromatis K."/>
            <person name="Mikhailova N."/>
            <person name="Pati A."/>
            <person name="Chen A."/>
            <person name="Palaniappan K."/>
            <person name="Land M."/>
            <person name="Hauser L."/>
            <person name="Chang Y."/>
            <person name="Jeffries C."/>
            <person name="Rohde M."/>
            <person name="Sikorski J."/>
            <person name="Pukall R."/>
            <person name="Goker M."/>
            <person name="Woyke T."/>
            <person name="Bristow J."/>
            <person name="Eisen J."/>
            <person name="Markowitz V."/>
            <person name="Hugenholtz P."/>
            <person name="Kyrpides N."/>
            <person name="Klenk H."/>
        </authorList>
    </citation>
    <scope>NUCLEOTIDE SEQUENCE [LARGE SCALE GENOMIC DNA]</scope>
    <source>
        <strain evidence="10">ATCC 9345 / DSM 20595 / CCUG 17215 / LMG 16163 / NBRC 15585 / NCTC 8452 / 11018</strain>
    </source>
</reference>
<dbReference type="Pfam" id="PF03176">
    <property type="entry name" value="MMPL"/>
    <property type="match status" value="2"/>
</dbReference>
<feature type="transmembrane region" description="Helical" evidence="7">
    <location>
        <begin position="238"/>
        <end position="260"/>
    </location>
</feature>
<dbReference type="InterPro" id="IPR000731">
    <property type="entry name" value="SSD"/>
</dbReference>
<feature type="transmembrane region" description="Helical" evidence="7">
    <location>
        <begin position="574"/>
        <end position="593"/>
    </location>
</feature>
<comment type="similarity">
    <text evidence="2">Belongs to the resistance-nodulation-cell division (RND) (TC 2.A.6) family. MmpL subfamily.</text>
</comment>
<evidence type="ECO:0000256" key="7">
    <source>
        <dbReference type="SAM" id="Phobius"/>
    </source>
</evidence>
<evidence type="ECO:0000256" key="4">
    <source>
        <dbReference type="ARBA" id="ARBA00022692"/>
    </source>
</evidence>
<dbReference type="RefSeq" id="WP_013170772.1">
    <property type="nucleotide sequence ID" value="NC_014218.1"/>
</dbReference>
<dbReference type="SUPFAM" id="SSF82866">
    <property type="entry name" value="Multidrug efflux transporter AcrB transmembrane domain"/>
    <property type="match status" value="2"/>
</dbReference>
<feature type="transmembrane region" description="Helical" evidence="7">
    <location>
        <begin position="410"/>
        <end position="429"/>
    </location>
</feature>
<dbReference type="PANTHER" id="PTHR33406:SF6">
    <property type="entry name" value="MEMBRANE PROTEIN YDGH-RELATED"/>
    <property type="match status" value="1"/>
</dbReference>
<gene>
    <name evidence="9" type="ordered locus">Arch_1597</name>
</gene>
<accession>D7BKV4</accession>
<feature type="transmembrane region" description="Helical" evidence="7">
    <location>
        <begin position="346"/>
        <end position="368"/>
    </location>
</feature>
<dbReference type="GO" id="GO:0005886">
    <property type="term" value="C:plasma membrane"/>
    <property type="evidence" value="ECO:0007669"/>
    <property type="project" value="UniProtKB-SubCell"/>
</dbReference>
<dbReference type="PANTHER" id="PTHR33406">
    <property type="entry name" value="MEMBRANE PROTEIN MJ1562-RELATED"/>
    <property type="match status" value="1"/>
</dbReference>
<evidence type="ECO:0000259" key="8">
    <source>
        <dbReference type="PROSITE" id="PS50156"/>
    </source>
</evidence>
<dbReference type="InterPro" id="IPR050545">
    <property type="entry name" value="Mycobact_MmpL"/>
</dbReference>
<dbReference type="STRING" id="644284.Arch_1597"/>
<dbReference type="AlphaFoldDB" id="D7BKV4"/>
<protein>
    <submittedName>
        <fullName evidence="9">MMPL domain protein</fullName>
    </submittedName>
</protein>
<feature type="transmembrane region" description="Helical" evidence="7">
    <location>
        <begin position="314"/>
        <end position="334"/>
    </location>
</feature>
<organism evidence="9 10">
    <name type="scientific">Arcanobacterium haemolyticum (strain ATCC 9345 / DSM 20595 / CCM 5947 / CCUG 17215 / LMG 16163 / NBRC 15585 / NCTC 8452 / 11018)</name>
    <dbReference type="NCBI Taxonomy" id="644284"/>
    <lineage>
        <taxon>Bacteria</taxon>
        <taxon>Bacillati</taxon>
        <taxon>Actinomycetota</taxon>
        <taxon>Actinomycetes</taxon>
        <taxon>Actinomycetales</taxon>
        <taxon>Actinomycetaceae</taxon>
        <taxon>Arcanobacterium</taxon>
    </lineage>
</organism>
<dbReference type="eggNOG" id="COG2409">
    <property type="taxonomic scope" value="Bacteria"/>
</dbReference>
<evidence type="ECO:0000313" key="10">
    <source>
        <dbReference type="Proteomes" id="UP000000376"/>
    </source>
</evidence>
<dbReference type="Proteomes" id="UP000000376">
    <property type="component" value="Chromosome"/>
</dbReference>
<evidence type="ECO:0000256" key="1">
    <source>
        <dbReference type="ARBA" id="ARBA00004651"/>
    </source>
</evidence>
<evidence type="ECO:0000256" key="3">
    <source>
        <dbReference type="ARBA" id="ARBA00022475"/>
    </source>
</evidence>
<keyword evidence="6 7" id="KW-0472">Membrane</keyword>
<comment type="subcellular location">
    <subcellularLocation>
        <location evidence="1">Cell membrane</location>
        <topology evidence="1">Multi-pass membrane protein</topology>
    </subcellularLocation>
</comment>
<evidence type="ECO:0000256" key="5">
    <source>
        <dbReference type="ARBA" id="ARBA00022989"/>
    </source>
</evidence>
<keyword evidence="4 7" id="KW-0812">Transmembrane</keyword>
<keyword evidence="5 7" id="KW-1133">Transmembrane helix</keyword>
<evidence type="ECO:0000256" key="6">
    <source>
        <dbReference type="ARBA" id="ARBA00023136"/>
    </source>
</evidence>
<dbReference type="PROSITE" id="PS50156">
    <property type="entry name" value="SSD"/>
    <property type="match status" value="1"/>
</dbReference>